<dbReference type="EMBL" id="JAUJYN010000004">
    <property type="protein sequence ID" value="KAK1272703.1"/>
    <property type="molecule type" value="Genomic_DNA"/>
</dbReference>
<name>A0AAV9B8I5_ACOGR</name>
<protein>
    <submittedName>
        <fullName evidence="1">Uncharacterized protein</fullName>
    </submittedName>
</protein>
<keyword evidence="2" id="KW-1185">Reference proteome</keyword>
<gene>
    <name evidence="1" type="ORF">QJS04_geneDACA012163</name>
</gene>
<sequence>MVIHWPGQIKPNIIIKCGPEPKASTPRLVTVGCYAAPNELTRLVPTSVNNLCSNTRTFIPRDTVTPLFYCSLH</sequence>
<reference evidence="1" key="1">
    <citation type="journal article" date="2023" name="Nat. Commun.">
        <title>Diploid and tetraploid genomes of Acorus and the evolution of monocots.</title>
        <authorList>
            <person name="Ma L."/>
            <person name="Liu K.W."/>
            <person name="Li Z."/>
            <person name="Hsiao Y.Y."/>
            <person name="Qi Y."/>
            <person name="Fu T."/>
            <person name="Tang G.D."/>
            <person name="Zhang D."/>
            <person name="Sun W.H."/>
            <person name="Liu D.K."/>
            <person name="Li Y."/>
            <person name="Chen G.Z."/>
            <person name="Liu X.D."/>
            <person name="Liao X.Y."/>
            <person name="Jiang Y.T."/>
            <person name="Yu X."/>
            <person name="Hao Y."/>
            <person name="Huang J."/>
            <person name="Zhao X.W."/>
            <person name="Ke S."/>
            <person name="Chen Y.Y."/>
            <person name="Wu W.L."/>
            <person name="Hsu J.L."/>
            <person name="Lin Y.F."/>
            <person name="Huang M.D."/>
            <person name="Li C.Y."/>
            <person name="Huang L."/>
            <person name="Wang Z.W."/>
            <person name="Zhao X."/>
            <person name="Zhong W.Y."/>
            <person name="Peng D.H."/>
            <person name="Ahmad S."/>
            <person name="Lan S."/>
            <person name="Zhang J.S."/>
            <person name="Tsai W.C."/>
            <person name="Van de Peer Y."/>
            <person name="Liu Z.J."/>
        </authorList>
    </citation>
    <scope>NUCLEOTIDE SEQUENCE</scope>
    <source>
        <strain evidence="1">SCP</strain>
    </source>
</reference>
<comment type="caution">
    <text evidence="1">The sequence shown here is derived from an EMBL/GenBank/DDBJ whole genome shotgun (WGS) entry which is preliminary data.</text>
</comment>
<reference evidence="1" key="2">
    <citation type="submission" date="2023-06" db="EMBL/GenBank/DDBJ databases">
        <authorList>
            <person name="Ma L."/>
            <person name="Liu K.-W."/>
            <person name="Li Z."/>
            <person name="Hsiao Y.-Y."/>
            <person name="Qi Y."/>
            <person name="Fu T."/>
            <person name="Tang G."/>
            <person name="Zhang D."/>
            <person name="Sun W.-H."/>
            <person name="Liu D.-K."/>
            <person name="Li Y."/>
            <person name="Chen G.-Z."/>
            <person name="Liu X.-D."/>
            <person name="Liao X.-Y."/>
            <person name="Jiang Y.-T."/>
            <person name="Yu X."/>
            <person name="Hao Y."/>
            <person name="Huang J."/>
            <person name="Zhao X.-W."/>
            <person name="Ke S."/>
            <person name="Chen Y.-Y."/>
            <person name="Wu W.-L."/>
            <person name="Hsu J.-L."/>
            <person name="Lin Y.-F."/>
            <person name="Huang M.-D."/>
            <person name="Li C.-Y."/>
            <person name="Huang L."/>
            <person name="Wang Z.-W."/>
            <person name="Zhao X."/>
            <person name="Zhong W.-Y."/>
            <person name="Peng D.-H."/>
            <person name="Ahmad S."/>
            <person name="Lan S."/>
            <person name="Zhang J.-S."/>
            <person name="Tsai W.-C."/>
            <person name="Van De Peer Y."/>
            <person name="Liu Z.-J."/>
        </authorList>
    </citation>
    <scope>NUCLEOTIDE SEQUENCE</scope>
    <source>
        <strain evidence="1">SCP</strain>
        <tissue evidence="1">Leaves</tissue>
    </source>
</reference>
<evidence type="ECO:0000313" key="1">
    <source>
        <dbReference type="EMBL" id="KAK1272703.1"/>
    </source>
</evidence>
<dbReference type="AlphaFoldDB" id="A0AAV9B8I5"/>
<dbReference type="Proteomes" id="UP001179952">
    <property type="component" value="Unassembled WGS sequence"/>
</dbReference>
<proteinExistence type="predicted"/>
<evidence type="ECO:0000313" key="2">
    <source>
        <dbReference type="Proteomes" id="UP001179952"/>
    </source>
</evidence>
<accession>A0AAV9B8I5</accession>
<organism evidence="1 2">
    <name type="scientific">Acorus gramineus</name>
    <name type="common">Dwarf sweet flag</name>
    <dbReference type="NCBI Taxonomy" id="55184"/>
    <lineage>
        <taxon>Eukaryota</taxon>
        <taxon>Viridiplantae</taxon>
        <taxon>Streptophyta</taxon>
        <taxon>Embryophyta</taxon>
        <taxon>Tracheophyta</taxon>
        <taxon>Spermatophyta</taxon>
        <taxon>Magnoliopsida</taxon>
        <taxon>Liliopsida</taxon>
        <taxon>Acoraceae</taxon>
        <taxon>Acorus</taxon>
    </lineage>
</organism>